<protein>
    <submittedName>
        <fullName evidence="12">Manganese tracking factor for mitochondrial SOD2</fullName>
    </submittedName>
</protein>
<dbReference type="InterPro" id="IPR045315">
    <property type="entry name" value="Mtm1-like"/>
</dbReference>
<dbReference type="PANTHER" id="PTHR45760:SF6">
    <property type="entry name" value="MITOCHONDRIAL SUBSTRATE CARRIER FAMILY PROTEIN"/>
    <property type="match status" value="1"/>
</dbReference>
<evidence type="ECO:0000256" key="4">
    <source>
        <dbReference type="ARBA" id="ARBA00022692"/>
    </source>
</evidence>
<evidence type="ECO:0000256" key="3">
    <source>
        <dbReference type="ARBA" id="ARBA00022448"/>
    </source>
</evidence>
<evidence type="ECO:0000313" key="12">
    <source>
        <dbReference type="EMBL" id="GFY92339.1"/>
    </source>
</evidence>
<evidence type="ECO:0000256" key="2">
    <source>
        <dbReference type="ARBA" id="ARBA00006375"/>
    </source>
</evidence>
<dbReference type="InterPro" id="IPR023395">
    <property type="entry name" value="MCP_dom_sf"/>
</dbReference>
<dbReference type="GO" id="GO:1990542">
    <property type="term" value="P:mitochondrial transmembrane transport"/>
    <property type="evidence" value="ECO:0007669"/>
    <property type="project" value="InterPro"/>
</dbReference>
<sequence>MLPDMSSPLSCTRANLSAEAACHLECSRYRGTLEEGFTRLWRGTNASLALAVPTAFKEAKNSVKPPGIWKTWLGSSPRSGAKTTFKTCKATTSCGQASEHHLHVMFLSSPSAGQPLSLRRILGLLGDETSAANVLGANFCAGFVAGTIAAAATCPLDVAKTRRKIQDPTRVLKMTTKQTLLEIWSHESGQRDEGTFIGVGPHVARAGPSVGIVVSFYEVSMWARQVHSTKAVEGGFSDDFSRSGWEAGQDVYEGLTFATVRGAGHELNEHFSRPMKEFASLCLEKVPAEVSTYAI</sequence>
<reference evidence="12 13" key="1">
    <citation type="submission" date="2019-07" db="EMBL/GenBank/DDBJ databases">
        <title>De Novo Assembly of kiwifruit Actinidia rufa.</title>
        <authorList>
            <person name="Sugita-Konishi S."/>
            <person name="Sato K."/>
            <person name="Mori E."/>
            <person name="Abe Y."/>
            <person name="Kisaki G."/>
            <person name="Hamano K."/>
            <person name="Suezawa K."/>
            <person name="Otani M."/>
            <person name="Fukuda T."/>
            <person name="Manabe T."/>
            <person name="Gomi K."/>
            <person name="Tabuchi M."/>
            <person name="Akimitsu K."/>
            <person name="Kataoka I."/>
        </authorList>
    </citation>
    <scope>NUCLEOTIDE SEQUENCE [LARGE SCALE GENOMIC DNA]</scope>
    <source>
        <strain evidence="13">cv. Fuchu</strain>
    </source>
</reference>
<dbReference type="InterPro" id="IPR018108">
    <property type="entry name" value="MCP_transmembrane"/>
</dbReference>
<keyword evidence="9 10" id="KW-0472">Membrane</keyword>
<evidence type="ECO:0000313" key="13">
    <source>
        <dbReference type="Proteomes" id="UP000585474"/>
    </source>
</evidence>
<dbReference type="Proteomes" id="UP000585474">
    <property type="component" value="Unassembled WGS sequence"/>
</dbReference>
<dbReference type="PROSITE" id="PS50920">
    <property type="entry name" value="SOLCAR"/>
    <property type="match status" value="1"/>
</dbReference>
<keyword evidence="8" id="KW-0496">Mitochondrion</keyword>
<dbReference type="AlphaFoldDB" id="A0A7J0F2B5"/>
<comment type="similarity">
    <text evidence="2 11">Belongs to the mitochondrial carrier (TC 2.A.29) family.</text>
</comment>
<evidence type="ECO:0000256" key="1">
    <source>
        <dbReference type="ARBA" id="ARBA00004448"/>
    </source>
</evidence>
<dbReference type="OrthoDB" id="1747031at2759"/>
<keyword evidence="3 11" id="KW-0813">Transport</keyword>
<keyword evidence="13" id="KW-1185">Reference proteome</keyword>
<evidence type="ECO:0000256" key="9">
    <source>
        <dbReference type="ARBA" id="ARBA00023136"/>
    </source>
</evidence>
<dbReference type="Gene3D" id="1.50.40.10">
    <property type="entry name" value="Mitochondrial carrier domain"/>
    <property type="match status" value="1"/>
</dbReference>
<evidence type="ECO:0000256" key="11">
    <source>
        <dbReference type="RuleBase" id="RU000488"/>
    </source>
</evidence>
<keyword evidence="5" id="KW-0677">Repeat</keyword>
<dbReference type="EMBL" id="BJWL01000008">
    <property type="protein sequence ID" value="GFY92339.1"/>
    <property type="molecule type" value="Genomic_DNA"/>
</dbReference>
<evidence type="ECO:0000256" key="5">
    <source>
        <dbReference type="ARBA" id="ARBA00022737"/>
    </source>
</evidence>
<dbReference type="GO" id="GO:0005743">
    <property type="term" value="C:mitochondrial inner membrane"/>
    <property type="evidence" value="ECO:0007669"/>
    <property type="project" value="UniProtKB-SubCell"/>
</dbReference>
<dbReference type="Pfam" id="PF00153">
    <property type="entry name" value="Mito_carr"/>
    <property type="match status" value="1"/>
</dbReference>
<organism evidence="12 13">
    <name type="scientific">Actinidia rufa</name>
    <dbReference type="NCBI Taxonomy" id="165716"/>
    <lineage>
        <taxon>Eukaryota</taxon>
        <taxon>Viridiplantae</taxon>
        <taxon>Streptophyta</taxon>
        <taxon>Embryophyta</taxon>
        <taxon>Tracheophyta</taxon>
        <taxon>Spermatophyta</taxon>
        <taxon>Magnoliopsida</taxon>
        <taxon>eudicotyledons</taxon>
        <taxon>Gunneridae</taxon>
        <taxon>Pentapetalae</taxon>
        <taxon>asterids</taxon>
        <taxon>Ericales</taxon>
        <taxon>Actinidiaceae</taxon>
        <taxon>Actinidia</taxon>
    </lineage>
</organism>
<name>A0A7J0F2B5_9ERIC</name>
<accession>A0A7J0F2B5</accession>
<evidence type="ECO:0000256" key="10">
    <source>
        <dbReference type="PROSITE-ProRule" id="PRU00282"/>
    </source>
</evidence>
<dbReference type="PANTHER" id="PTHR45760">
    <property type="entry name" value="FI19922P1-RELATED"/>
    <property type="match status" value="1"/>
</dbReference>
<gene>
    <name evidence="12" type="ORF">Acr_08g0007350</name>
</gene>
<comment type="subcellular location">
    <subcellularLocation>
        <location evidence="1">Mitochondrion inner membrane</location>
        <topology evidence="1">Multi-pass membrane protein</topology>
    </subcellularLocation>
</comment>
<evidence type="ECO:0000256" key="6">
    <source>
        <dbReference type="ARBA" id="ARBA00022792"/>
    </source>
</evidence>
<keyword evidence="7" id="KW-1133">Transmembrane helix</keyword>
<comment type="caution">
    <text evidence="12">The sequence shown here is derived from an EMBL/GenBank/DDBJ whole genome shotgun (WGS) entry which is preliminary data.</text>
</comment>
<evidence type="ECO:0000256" key="7">
    <source>
        <dbReference type="ARBA" id="ARBA00022989"/>
    </source>
</evidence>
<evidence type="ECO:0000256" key="8">
    <source>
        <dbReference type="ARBA" id="ARBA00023128"/>
    </source>
</evidence>
<keyword evidence="6" id="KW-0999">Mitochondrion inner membrane</keyword>
<keyword evidence="4 10" id="KW-0812">Transmembrane</keyword>
<feature type="repeat" description="Solcar" evidence="10">
    <location>
        <begin position="133"/>
        <end position="223"/>
    </location>
</feature>
<dbReference type="SUPFAM" id="SSF103506">
    <property type="entry name" value="Mitochondrial carrier"/>
    <property type="match status" value="1"/>
</dbReference>
<proteinExistence type="inferred from homology"/>